<protein>
    <submittedName>
        <fullName evidence="2">Uncharacterized protein</fullName>
    </submittedName>
</protein>
<dbReference type="Proteomes" id="UP001372834">
    <property type="component" value="Unassembled WGS sequence"/>
</dbReference>
<feature type="region of interest" description="Disordered" evidence="1">
    <location>
        <begin position="1"/>
        <end position="24"/>
    </location>
</feature>
<evidence type="ECO:0000313" key="3">
    <source>
        <dbReference type="Proteomes" id="UP001372834"/>
    </source>
</evidence>
<comment type="caution">
    <text evidence="2">The sequence shown here is derived from an EMBL/GenBank/DDBJ whole genome shotgun (WGS) entry which is preliminary data.</text>
</comment>
<gene>
    <name evidence="2" type="ORF">RUM43_008559</name>
</gene>
<evidence type="ECO:0000313" key="2">
    <source>
        <dbReference type="EMBL" id="KAK6622716.1"/>
    </source>
</evidence>
<organism evidence="2 3">
    <name type="scientific">Polyplax serrata</name>
    <name type="common">Common mouse louse</name>
    <dbReference type="NCBI Taxonomy" id="468196"/>
    <lineage>
        <taxon>Eukaryota</taxon>
        <taxon>Metazoa</taxon>
        <taxon>Ecdysozoa</taxon>
        <taxon>Arthropoda</taxon>
        <taxon>Hexapoda</taxon>
        <taxon>Insecta</taxon>
        <taxon>Pterygota</taxon>
        <taxon>Neoptera</taxon>
        <taxon>Paraneoptera</taxon>
        <taxon>Psocodea</taxon>
        <taxon>Troctomorpha</taxon>
        <taxon>Phthiraptera</taxon>
        <taxon>Anoplura</taxon>
        <taxon>Polyplacidae</taxon>
        <taxon>Polyplax</taxon>
    </lineage>
</organism>
<sequence>MNRRSVGKDGGVKTLGPGRGGIARGGVVESDFFSPLRVFGVCFIDEKDSQFDTVEGQNCQ</sequence>
<accession>A0AAN8NYP6</accession>
<proteinExistence type="predicted"/>
<reference evidence="2 3" key="1">
    <citation type="submission" date="2023-10" db="EMBL/GenBank/DDBJ databases">
        <title>Genomes of two closely related lineages of the louse Polyplax serrata with different host specificities.</title>
        <authorList>
            <person name="Martinu J."/>
            <person name="Tarabai H."/>
            <person name="Stefka J."/>
            <person name="Hypsa V."/>
        </authorList>
    </citation>
    <scope>NUCLEOTIDE SEQUENCE [LARGE SCALE GENOMIC DNA]</scope>
    <source>
        <strain evidence="2">HR10_N</strain>
    </source>
</reference>
<feature type="compositionally biased region" description="Basic and acidic residues" evidence="1">
    <location>
        <begin position="1"/>
        <end position="11"/>
    </location>
</feature>
<dbReference type="EMBL" id="JAWJWE010000038">
    <property type="protein sequence ID" value="KAK6622716.1"/>
    <property type="molecule type" value="Genomic_DNA"/>
</dbReference>
<evidence type="ECO:0000256" key="1">
    <source>
        <dbReference type="SAM" id="MobiDB-lite"/>
    </source>
</evidence>
<dbReference type="AlphaFoldDB" id="A0AAN8NYP6"/>
<name>A0AAN8NYP6_POLSC</name>